<keyword evidence="1" id="KW-1133">Transmembrane helix</keyword>
<dbReference type="EMBL" id="CATOUU010000788">
    <property type="protein sequence ID" value="CAI9948321.1"/>
    <property type="molecule type" value="Genomic_DNA"/>
</dbReference>
<dbReference type="AlphaFoldDB" id="A0AA86Q0I7"/>
<name>A0AA86Q0I7_9EUKA</name>
<accession>A0AA86Q0I7</accession>
<reference evidence="3 4" key="2">
    <citation type="submission" date="2024-07" db="EMBL/GenBank/DDBJ databases">
        <authorList>
            <person name="Akdeniz Z."/>
        </authorList>
    </citation>
    <scope>NUCLEOTIDE SEQUENCE [LARGE SCALE GENOMIC DNA]</scope>
</reference>
<keyword evidence="1" id="KW-0472">Membrane</keyword>
<organism evidence="2">
    <name type="scientific">Hexamita inflata</name>
    <dbReference type="NCBI Taxonomy" id="28002"/>
    <lineage>
        <taxon>Eukaryota</taxon>
        <taxon>Metamonada</taxon>
        <taxon>Diplomonadida</taxon>
        <taxon>Hexamitidae</taxon>
        <taxon>Hexamitinae</taxon>
        <taxon>Hexamita</taxon>
    </lineage>
</organism>
<dbReference type="SUPFAM" id="SSF57184">
    <property type="entry name" value="Growth factor receptor domain"/>
    <property type="match status" value="1"/>
</dbReference>
<gene>
    <name evidence="3" type="ORF">HINF_LOCUS35574</name>
    <name evidence="2" type="ORF">HINF_LOCUS35966</name>
</gene>
<protein>
    <submittedName>
        <fullName evidence="2">Growth factor receptor cysteine-rich domain superfamily</fullName>
    </submittedName>
    <submittedName>
        <fullName evidence="3">Growth_factor receptor cysteine-rich domain superfamily</fullName>
    </submittedName>
</protein>
<evidence type="ECO:0000313" key="4">
    <source>
        <dbReference type="Proteomes" id="UP001642409"/>
    </source>
</evidence>
<sequence length="128" mass="14526">MLQLVRLLACTTDSECSTHGQFTCDLNFKACVCPNYSVLNNCNTCANEFLDLNSHCTNCKSSDRDPTTLCTTCKQSFVMNNNECRSENILKSFAIVKIVVPHILLIGMWAATILVYRRNRDFYVKLNQ</sequence>
<keyword evidence="1" id="KW-0812">Transmembrane</keyword>
<proteinExistence type="predicted"/>
<evidence type="ECO:0000313" key="2">
    <source>
        <dbReference type="EMBL" id="CAI9948321.1"/>
    </source>
</evidence>
<dbReference type="InterPro" id="IPR009030">
    <property type="entry name" value="Growth_fac_rcpt_cys_sf"/>
</dbReference>
<comment type="caution">
    <text evidence="2">The sequence shown here is derived from an EMBL/GenBank/DDBJ whole genome shotgun (WGS) entry which is preliminary data.</text>
</comment>
<evidence type="ECO:0000313" key="3">
    <source>
        <dbReference type="EMBL" id="CAL6034699.1"/>
    </source>
</evidence>
<feature type="transmembrane region" description="Helical" evidence="1">
    <location>
        <begin position="94"/>
        <end position="116"/>
    </location>
</feature>
<keyword evidence="2" id="KW-0675">Receptor</keyword>
<dbReference type="Proteomes" id="UP001642409">
    <property type="component" value="Unassembled WGS sequence"/>
</dbReference>
<evidence type="ECO:0000256" key="1">
    <source>
        <dbReference type="SAM" id="Phobius"/>
    </source>
</evidence>
<keyword evidence="4" id="KW-1185">Reference proteome</keyword>
<reference evidence="2" key="1">
    <citation type="submission" date="2023-06" db="EMBL/GenBank/DDBJ databases">
        <authorList>
            <person name="Kurt Z."/>
        </authorList>
    </citation>
    <scope>NUCLEOTIDE SEQUENCE</scope>
</reference>
<dbReference type="EMBL" id="CAXDID020000129">
    <property type="protein sequence ID" value="CAL6034699.1"/>
    <property type="molecule type" value="Genomic_DNA"/>
</dbReference>